<organism evidence="1">
    <name type="scientific">Planktothricoides raciborskii GIHE-MW2</name>
    <dbReference type="NCBI Taxonomy" id="2792601"/>
    <lineage>
        <taxon>Bacteria</taxon>
        <taxon>Bacillati</taxon>
        <taxon>Cyanobacteriota</taxon>
        <taxon>Cyanophyceae</taxon>
        <taxon>Oscillatoriophycideae</taxon>
        <taxon>Oscillatoriales</taxon>
        <taxon>Oscillatoriaceae</taxon>
        <taxon>Planktothricoides</taxon>
    </lineage>
</organism>
<name>A0AAU8JD69_9CYAN</name>
<proteinExistence type="predicted"/>
<sequence length="40" mass="4537">MWAISTLGWIADSPPLGMRISLHATIRFRGDRANYYGDRA</sequence>
<dbReference type="AlphaFoldDB" id="A0AAU8JD69"/>
<reference evidence="1" key="1">
    <citation type="submission" date="2024-07" db="EMBL/GenBank/DDBJ databases">
        <authorList>
            <person name="Kim Y.J."/>
            <person name="Jeong J.Y."/>
        </authorList>
    </citation>
    <scope>NUCLEOTIDE SEQUENCE</scope>
    <source>
        <strain evidence="1">GIHE-MW2</strain>
    </source>
</reference>
<dbReference type="EMBL" id="CP159837">
    <property type="protein sequence ID" value="XCM36725.1"/>
    <property type="molecule type" value="Genomic_DNA"/>
</dbReference>
<accession>A0AAU8JD69</accession>
<evidence type="ECO:0000313" key="1">
    <source>
        <dbReference type="EMBL" id="XCM36725.1"/>
    </source>
</evidence>
<protein>
    <submittedName>
        <fullName evidence="1">Uncharacterized protein</fullName>
    </submittedName>
</protein>
<dbReference type="RefSeq" id="WP_255353220.1">
    <property type="nucleotide sequence ID" value="NZ_CP159837.1"/>
</dbReference>
<gene>
    <name evidence="1" type="ORF">ABWT76_005501</name>
</gene>